<proteinExistence type="predicted"/>
<evidence type="ECO:0000313" key="2">
    <source>
        <dbReference type="Proteomes" id="UP000630142"/>
    </source>
</evidence>
<keyword evidence="2" id="KW-1185">Reference proteome</keyword>
<reference evidence="1" key="1">
    <citation type="journal article" date="2014" name="Int. J. Syst. Evol. Microbiol.">
        <title>Complete genome sequence of Corynebacterium casei LMG S-19264T (=DSM 44701T), isolated from a smear-ripened cheese.</title>
        <authorList>
            <consortium name="US DOE Joint Genome Institute (JGI-PGF)"/>
            <person name="Walter F."/>
            <person name="Albersmeier A."/>
            <person name="Kalinowski J."/>
            <person name="Ruckert C."/>
        </authorList>
    </citation>
    <scope>NUCLEOTIDE SEQUENCE</scope>
    <source>
        <strain evidence="1">KCTC 42249</strain>
    </source>
</reference>
<dbReference type="AlphaFoldDB" id="A0A8J3DQI3"/>
<gene>
    <name evidence="1" type="ORF">GCM10016234_30150</name>
</gene>
<accession>A0A8J3DQI3</accession>
<protein>
    <recommendedName>
        <fullName evidence="3">Flp family type IVb pilin</fullName>
    </recommendedName>
</protein>
<evidence type="ECO:0008006" key="3">
    <source>
        <dbReference type="Google" id="ProtNLM"/>
    </source>
</evidence>
<dbReference type="InterPro" id="IPR007047">
    <property type="entry name" value="Flp_Fap"/>
</dbReference>
<evidence type="ECO:0000313" key="1">
    <source>
        <dbReference type="EMBL" id="GHD19001.1"/>
    </source>
</evidence>
<sequence length="58" mass="6341">MIRRFIRDERGATMVEYGLIVACLALAVLVGFGNATNALTYLWGNNNGRLIQALSANQ</sequence>
<dbReference type="Pfam" id="PF04964">
    <property type="entry name" value="Flp_Fap"/>
    <property type="match status" value="1"/>
</dbReference>
<dbReference type="EMBL" id="BMZQ01000002">
    <property type="protein sequence ID" value="GHD19001.1"/>
    <property type="molecule type" value="Genomic_DNA"/>
</dbReference>
<comment type="caution">
    <text evidence="1">The sequence shown here is derived from an EMBL/GenBank/DDBJ whole genome shotgun (WGS) entry which is preliminary data.</text>
</comment>
<dbReference type="Proteomes" id="UP000630142">
    <property type="component" value="Unassembled WGS sequence"/>
</dbReference>
<organism evidence="1 2">
    <name type="scientific">Tianweitania populi</name>
    <dbReference type="NCBI Taxonomy" id="1607949"/>
    <lineage>
        <taxon>Bacteria</taxon>
        <taxon>Pseudomonadati</taxon>
        <taxon>Pseudomonadota</taxon>
        <taxon>Alphaproteobacteria</taxon>
        <taxon>Hyphomicrobiales</taxon>
        <taxon>Phyllobacteriaceae</taxon>
        <taxon>Tianweitania</taxon>
    </lineage>
</organism>
<dbReference type="RefSeq" id="WP_244641484.1">
    <property type="nucleotide sequence ID" value="NZ_BMZQ01000002.1"/>
</dbReference>
<reference evidence="1" key="2">
    <citation type="submission" date="2020-09" db="EMBL/GenBank/DDBJ databases">
        <authorList>
            <person name="Sun Q."/>
            <person name="Kim S."/>
        </authorList>
    </citation>
    <scope>NUCLEOTIDE SEQUENCE</scope>
    <source>
        <strain evidence="1">KCTC 42249</strain>
    </source>
</reference>
<name>A0A8J3DQI3_9HYPH</name>